<evidence type="ECO:0000313" key="1">
    <source>
        <dbReference type="EMBL" id="KAB0645020.1"/>
    </source>
</evidence>
<evidence type="ECO:0000313" key="2">
    <source>
        <dbReference type="Proteomes" id="UP000473571"/>
    </source>
</evidence>
<proteinExistence type="predicted"/>
<reference evidence="1 2" key="1">
    <citation type="submission" date="2019-09" db="EMBL/GenBank/DDBJ databases">
        <title>Draft genome sequences of 48 bacterial type strains from the CCUG.</title>
        <authorList>
            <person name="Tunovic T."/>
            <person name="Pineiro-Iglesias B."/>
            <person name="Unosson C."/>
            <person name="Inganas E."/>
            <person name="Ohlen M."/>
            <person name="Cardew S."/>
            <person name="Jensie-Markopoulos S."/>
            <person name="Salva-Serra F."/>
            <person name="Jaen-Luchoro D."/>
            <person name="Karlsson R."/>
            <person name="Svensson-Stadler L."/>
            <person name="Chun J."/>
            <person name="Moore E."/>
        </authorList>
    </citation>
    <scope>NUCLEOTIDE SEQUENCE [LARGE SCALE GENOMIC DNA]</scope>
    <source>
        <strain evidence="1 2">CCUG 65687</strain>
    </source>
</reference>
<dbReference type="AlphaFoldDB" id="A0A6L3N6U7"/>
<gene>
    <name evidence="1" type="ORF">F7R13_32700</name>
</gene>
<protein>
    <submittedName>
        <fullName evidence="1">Uncharacterized protein</fullName>
    </submittedName>
</protein>
<organism evidence="1 2">
    <name type="scientific">Burkholderia territorii</name>
    <dbReference type="NCBI Taxonomy" id="1503055"/>
    <lineage>
        <taxon>Bacteria</taxon>
        <taxon>Pseudomonadati</taxon>
        <taxon>Pseudomonadota</taxon>
        <taxon>Betaproteobacteria</taxon>
        <taxon>Burkholderiales</taxon>
        <taxon>Burkholderiaceae</taxon>
        <taxon>Burkholderia</taxon>
        <taxon>Burkholderia cepacia complex</taxon>
    </lineage>
</organism>
<name>A0A6L3N6U7_9BURK</name>
<sequence>MHVAWMQCSENPALAYRAFVANCNSTRLSPPGGCAAPPGALPCGCRDSVGPAISRHADRSVLPDPASAARTLP</sequence>
<dbReference type="Proteomes" id="UP000473571">
    <property type="component" value="Unassembled WGS sequence"/>
</dbReference>
<accession>A0A6L3N6U7</accession>
<comment type="caution">
    <text evidence="1">The sequence shown here is derived from an EMBL/GenBank/DDBJ whole genome shotgun (WGS) entry which is preliminary data.</text>
</comment>
<dbReference type="EMBL" id="VZOL01000998">
    <property type="protein sequence ID" value="KAB0645020.1"/>
    <property type="molecule type" value="Genomic_DNA"/>
</dbReference>